<organism evidence="2 3">
    <name type="scientific">Lepidopterella palustris CBS 459.81</name>
    <dbReference type="NCBI Taxonomy" id="1314670"/>
    <lineage>
        <taxon>Eukaryota</taxon>
        <taxon>Fungi</taxon>
        <taxon>Dikarya</taxon>
        <taxon>Ascomycota</taxon>
        <taxon>Pezizomycotina</taxon>
        <taxon>Dothideomycetes</taxon>
        <taxon>Pleosporomycetidae</taxon>
        <taxon>Mytilinidiales</taxon>
        <taxon>Argynnaceae</taxon>
        <taxon>Lepidopterella</taxon>
    </lineage>
</organism>
<evidence type="ECO:0000313" key="3">
    <source>
        <dbReference type="Proteomes" id="UP000250266"/>
    </source>
</evidence>
<feature type="transmembrane region" description="Helical" evidence="1">
    <location>
        <begin position="28"/>
        <end position="49"/>
    </location>
</feature>
<gene>
    <name evidence="2" type="ORF">K432DRAFT_377702</name>
</gene>
<keyword evidence="3" id="KW-1185">Reference proteome</keyword>
<accession>A0A8E2EK26</accession>
<name>A0A8E2EK26_9PEZI</name>
<keyword evidence="1" id="KW-0472">Membrane</keyword>
<dbReference type="OrthoDB" id="3799428at2759"/>
<protein>
    <submittedName>
        <fullName evidence="2">Uncharacterized protein</fullName>
    </submittedName>
</protein>
<dbReference type="AlphaFoldDB" id="A0A8E2EK26"/>
<evidence type="ECO:0000256" key="1">
    <source>
        <dbReference type="SAM" id="Phobius"/>
    </source>
</evidence>
<evidence type="ECO:0000313" key="2">
    <source>
        <dbReference type="EMBL" id="OCK85344.1"/>
    </source>
</evidence>
<keyword evidence="1" id="KW-1133">Transmembrane helix</keyword>
<sequence>MATEAAIAGCIYAASVISCHQLHNEEQYLPFSLLVALCIAVAMGVAHGLELMLELFPLSVLYELSASTIFHVLMKKSGWTTELVNEELSLPIAEKEDPEC</sequence>
<dbReference type="Proteomes" id="UP000250266">
    <property type="component" value="Unassembled WGS sequence"/>
</dbReference>
<reference evidence="2 3" key="1">
    <citation type="journal article" date="2016" name="Nat. Commun.">
        <title>Ectomycorrhizal ecology is imprinted in the genome of the dominant symbiotic fungus Cenococcum geophilum.</title>
        <authorList>
            <consortium name="DOE Joint Genome Institute"/>
            <person name="Peter M."/>
            <person name="Kohler A."/>
            <person name="Ohm R.A."/>
            <person name="Kuo A."/>
            <person name="Krutzmann J."/>
            <person name="Morin E."/>
            <person name="Arend M."/>
            <person name="Barry K.W."/>
            <person name="Binder M."/>
            <person name="Choi C."/>
            <person name="Clum A."/>
            <person name="Copeland A."/>
            <person name="Grisel N."/>
            <person name="Haridas S."/>
            <person name="Kipfer T."/>
            <person name="LaButti K."/>
            <person name="Lindquist E."/>
            <person name="Lipzen A."/>
            <person name="Maire R."/>
            <person name="Meier B."/>
            <person name="Mihaltcheva S."/>
            <person name="Molinier V."/>
            <person name="Murat C."/>
            <person name="Poggeler S."/>
            <person name="Quandt C.A."/>
            <person name="Sperisen C."/>
            <person name="Tritt A."/>
            <person name="Tisserant E."/>
            <person name="Crous P.W."/>
            <person name="Henrissat B."/>
            <person name="Nehls U."/>
            <person name="Egli S."/>
            <person name="Spatafora J.W."/>
            <person name="Grigoriev I.V."/>
            <person name="Martin F.M."/>
        </authorList>
    </citation>
    <scope>NUCLEOTIDE SEQUENCE [LARGE SCALE GENOMIC DNA]</scope>
    <source>
        <strain evidence="2 3">CBS 459.81</strain>
    </source>
</reference>
<proteinExistence type="predicted"/>
<dbReference type="EMBL" id="KV744820">
    <property type="protein sequence ID" value="OCK85344.1"/>
    <property type="molecule type" value="Genomic_DNA"/>
</dbReference>
<keyword evidence="1" id="KW-0812">Transmembrane</keyword>